<protein>
    <submittedName>
        <fullName evidence="1">Uncharacterized protein</fullName>
    </submittedName>
</protein>
<dbReference type="OrthoDB" id="7433254at2759"/>
<dbReference type="Proteomes" id="UP000007151">
    <property type="component" value="Unassembled WGS sequence"/>
</dbReference>
<sequence>MSLNYKNGTEAFTQYLQSMVKLEELQKMTDDLDKELEDSQRVMAEMKTMFDSIPNTQSNISDQNSGLRHEDLSQFLLANVPKLLMPDMPENTVDVDLDNVIAMMKCYAEDLRKNFVVSQPQKEQPHIKIENINLEPYATSLDHLVNRLAKIKLNKNITNNKNMELEAKLNQLRDDVTMFTQMVQAKTKLGEANKNWTPTEQNTIALQYDDLINKLLMGINEVTYLIKNKN</sequence>
<dbReference type="KEGG" id="dpl:KGM_215309"/>
<proteinExistence type="predicted"/>
<reference evidence="1 2" key="1">
    <citation type="journal article" date="2011" name="Cell">
        <title>The monarch butterfly genome yields insights into long-distance migration.</title>
        <authorList>
            <person name="Zhan S."/>
            <person name="Merlin C."/>
            <person name="Boore J.L."/>
            <person name="Reppert S.M."/>
        </authorList>
    </citation>
    <scope>NUCLEOTIDE SEQUENCE [LARGE SCALE GENOMIC DNA]</scope>
    <source>
        <strain evidence="1">F-2</strain>
    </source>
</reference>
<dbReference type="AlphaFoldDB" id="A0A212F6D6"/>
<gene>
    <name evidence="1" type="ORF">KGM_215309</name>
</gene>
<dbReference type="EMBL" id="AGBW02010064">
    <property type="protein sequence ID" value="OWR49269.1"/>
    <property type="molecule type" value="Genomic_DNA"/>
</dbReference>
<keyword evidence="2" id="KW-1185">Reference proteome</keyword>
<name>A0A212F6D6_DANPL</name>
<accession>A0A212F6D6</accession>
<evidence type="ECO:0000313" key="2">
    <source>
        <dbReference type="Proteomes" id="UP000007151"/>
    </source>
</evidence>
<dbReference type="eggNOG" id="ENOG502TM2G">
    <property type="taxonomic scope" value="Eukaryota"/>
</dbReference>
<organism evidence="1 2">
    <name type="scientific">Danaus plexippus plexippus</name>
    <dbReference type="NCBI Taxonomy" id="278856"/>
    <lineage>
        <taxon>Eukaryota</taxon>
        <taxon>Metazoa</taxon>
        <taxon>Ecdysozoa</taxon>
        <taxon>Arthropoda</taxon>
        <taxon>Hexapoda</taxon>
        <taxon>Insecta</taxon>
        <taxon>Pterygota</taxon>
        <taxon>Neoptera</taxon>
        <taxon>Endopterygota</taxon>
        <taxon>Lepidoptera</taxon>
        <taxon>Glossata</taxon>
        <taxon>Ditrysia</taxon>
        <taxon>Papilionoidea</taxon>
        <taxon>Nymphalidae</taxon>
        <taxon>Danainae</taxon>
        <taxon>Danaini</taxon>
        <taxon>Danaina</taxon>
        <taxon>Danaus</taxon>
        <taxon>Danaus</taxon>
    </lineage>
</organism>
<comment type="caution">
    <text evidence="1">The sequence shown here is derived from an EMBL/GenBank/DDBJ whole genome shotgun (WGS) entry which is preliminary data.</text>
</comment>
<evidence type="ECO:0000313" key="1">
    <source>
        <dbReference type="EMBL" id="OWR49269.1"/>
    </source>
</evidence>